<keyword evidence="3" id="KW-1185">Reference proteome</keyword>
<reference evidence="2 3" key="1">
    <citation type="journal article" date="2009" name="Science">
        <title>Green evolution and dynamic adaptations revealed by genomes of the marine picoeukaryotes Micromonas.</title>
        <authorList>
            <person name="Worden A.Z."/>
            <person name="Lee J.H."/>
            <person name="Mock T."/>
            <person name="Rouze P."/>
            <person name="Simmons M.P."/>
            <person name="Aerts A.L."/>
            <person name="Allen A.E."/>
            <person name="Cuvelier M.L."/>
            <person name="Derelle E."/>
            <person name="Everett M.V."/>
            <person name="Foulon E."/>
            <person name="Grimwood J."/>
            <person name="Gundlach H."/>
            <person name="Henrissat B."/>
            <person name="Napoli C."/>
            <person name="McDonald S.M."/>
            <person name="Parker M.S."/>
            <person name="Rombauts S."/>
            <person name="Salamov A."/>
            <person name="Von Dassow P."/>
            <person name="Badger J.H."/>
            <person name="Coutinho P.M."/>
            <person name="Demir E."/>
            <person name="Dubchak I."/>
            <person name="Gentemann C."/>
            <person name="Eikrem W."/>
            <person name="Gready J.E."/>
            <person name="John U."/>
            <person name="Lanier W."/>
            <person name="Lindquist E.A."/>
            <person name="Lucas S."/>
            <person name="Mayer K.F."/>
            <person name="Moreau H."/>
            <person name="Not F."/>
            <person name="Otillar R."/>
            <person name="Panaud O."/>
            <person name="Pangilinan J."/>
            <person name="Paulsen I."/>
            <person name="Piegu B."/>
            <person name="Poliakov A."/>
            <person name="Robbens S."/>
            <person name="Schmutz J."/>
            <person name="Toulza E."/>
            <person name="Wyss T."/>
            <person name="Zelensky A."/>
            <person name="Zhou K."/>
            <person name="Armbrust E.V."/>
            <person name="Bhattacharya D."/>
            <person name="Goodenough U.W."/>
            <person name="Van de Peer Y."/>
            <person name="Grigoriev I.V."/>
        </authorList>
    </citation>
    <scope>NUCLEOTIDE SEQUENCE [LARGE SCALE GENOMIC DNA]</scope>
    <source>
        <strain evidence="2 3">CCMP1545</strain>
    </source>
</reference>
<organism evidence="3">
    <name type="scientific">Micromonas pusilla (strain CCMP1545)</name>
    <name type="common">Picoplanktonic green alga</name>
    <dbReference type="NCBI Taxonomy" id="564608"/>
    <lineage>
        <taxon>Eukaryota</taxon>
        <taxon>Viridiplantae</taxon>
        <taxon>Chlorophyta</taxon>
        <taxon>Mamiellophyceae</taxon>
        <taxon>Mamiellales</taxon>
        <taxon>Mamiellaceae</taxon>
        <taxon>Micromonas</taxon>
    </lineage>
</organism>
<protein>
    <submittedName>
        <fullName evidence="2">Predicted protein</fullName>
    </submittedName>
</protein>
<evidence type="ECO:0000313" key="3">
    <source>
        <dbReference type="Proteomes" id="UP000001876"/>
    </source>
</evidence>
<dbReference type="KEGG" id="mpp:MICPUCDRAFT_54222"/>
<accession>C1N8S4</accession>
<dbReference type="RefSeq" id="XP_003064498.1">
    <property type="nucleotide sequence ID" value="XM_003064452.1"/>
</dbReference>
<name>C1N8S4_MICPC</name>
<dbReference type="GeneID" id="9689939"/>
<evidence type="ECO:0000313" key="2">
    <source>
        <dbReference type="EMBL" id="EEH51403.1"/>
    </source>
</evidence>
<dbReference type="EMBL" id="GG663751">
    <property type="protein sequence ID" value="EEH51403.1"/>
    <property type="molecule type" value="Genomic_DNA"/>
</dbReference>
<proteinExistence type="predicted"/>
<dbReference type="AlphaFoldDB" id="C1N8S4"/>
<gene>
    <name evidence="2" type="ORF">MICPUCDRAFT_54222</name>
</gene>
<sequence length="97" mass="10859">MPVRCVYFHTHTFFAITVQLDPSDMSLPATVLDRPFGRWSALSKCCAQMKVLAVDDERRRSLGLPAHRSQTQSPSLFGLSRRPRELDDEASGLGRAV</sequence>
<feature type="region of interest" description="Disordered" evidence="1">
    <location>
        <begin position="63"/>
        <end position="97"/>
    </location>
</feature>
<evidence type="ECO:0000256" key="1">
    <source>
        <dbReference type="SAM" id="MobiDB-lite"/>
    </source>
</evidence>
<dbReference type="Proteomes" id="UP000001876">
    <property type="component" value="Unassembled WGS sequence"/>
</dbReference>